<gene>
    <name evidence="2" type="ORF">SERLA73DRAFT_77056</name>
</gene>
<dbReference type="Proteomes" id="UP000008063">
    <property type="component" value="Unassembled WGS sequence"/>
</dbReference>
<feature type="compositionally biased region" description="Basic and acidic residues" evidence="1">
    <location>
        <begin position="129"/>
        <end position="141"/>
    </location>
</feature>
<evidence type="ECO:0000313" key="2">
    <source>
        <dbReference type="EMBL" id="EGN95043.1"/>
    </source>
</evidence>
<evidence type="ECO:0000256" key="1">
    <source>
        <dbReference type="SAM" id="MobiDB-lite"/>
    </source>
</evidence>
<dbReference type="InParanoid" id="F8Q8Y8"/>
<dbReference type="STRING" id="936435.F8Q8Y8"/>
<feature type="compositionally biased region" description="Basic and acidic residues" evidence="1">
    <location>
        <begin position="165"/>
        <end position="177"/>
    </location>
</feature>
<evidence type="ECO:0000313" key="3">
    <source>
        <dbReference type="Proteomes" id="UP000008063"/>
    </source>
</evidence>
<organism evidence="3">
    <name type="scientific">Serpula lacrymans var. lacrymans (strain S7.3)</name>
    <name type="common">Dry rot fungus</name>
    <dbReference type="NCBI Taxonomy" id="936435"/>
    <lineage>
        <taxon>Eukaryota</taxon>
        <taxon>Fungi</taxon>
        <taxon>Dikarya</taxon>
        <taxon>Basidiomycota</taxon>
        <taxon>Agaricomycotina</taxon>
        <taxon>Agaricomycetes</taxon>
        <taxon>Agaricomycetidae</taxon>
        <taxon>Boletales</taxon>
        <taxon>Coniophorineae</taxon>
        <taxon>Serpulaceae</taxon>
        <taxon>Serpula</taxon>
    </lineage>
</organism>
<name>F8Q8Y8_SERL3</name>
<sequence length="466" mass="52178">MRKVAAEFDWKIAEKKAEIKEIVKKRGKIQRGGGVGPLITAQSELTMLEKEQLHAKERLQAAKRDDKNQQRNTRSIEGEHDEGNKTNKECEAQEDTAGGAGESVAKCEAAEGEVAVCEVTEQEQGELEAQQKEGGEEHEVPAEGQDGLAEEEGSGGQADLAAKLAKVEAELKQMKKESGKKRGRNEDLIDGGDDEDIDKGPKKKRKARQKEGSHPPQKDETSEEKERRGQLEIKKFLQNPNGLTIDPVIRAHIRASADHFPEAARTSRQLALHCLTTNRENIICLFHQDNDKTDSIASEMRLKYVISGTPHVQQVNRLKVNQVERVANYLHCGCPEDTALFDFYLWKCLRATDAEGNNKESLKDQVIPPRLRYFLYEAMQDFRINIDMLYSYKSKNTEAQKTLLRQFIGCAVDKLHTLTEKDGEDKEVFGLESGTSASFATHYSRHNPISYSSPRGATPSESSESD</sequence>
<feature type="compositionally biased region" description="Basic and acidic residues" evidence="1">
    <location>
        <begin position="209"/>
        <end position="229"/>
    </location>
</feature>
<dbReference type="AlphaFoldDB" id="F8Q8Y8"/>
<keyword evidence="3" id="KW-1185">Reference proteome</keyword>
<feature type="compositionally biased region" description="Acidic residues" evidence="1">
    <location>
        <begin position="188"/>
        <end position="197"/>
    </location>
</feature>
<feature type="region of interest" description="Disordered" evidence="1">
    <location>
        <begin position="118"/>
        <end position="229"/>
    </location>
</feature>
<dbReference type="EMBL" id="GL945486">
    <property type="protein sequence ID" value="EGN95043.1"/>
    <property type="molecule type" value="Genomic_DNA"/>
</dbReference>
<accession>F8Q8Y8</accession>
<feature type="region of interest" description="Disordered" evidence="1">
    <location>
        <begin position="445"/>
        <end position="466"/>
    </location>
</feature>
<reference evidence="3" key="1">
    <citation type="journal article" date="2011" name="Science">
        <title>The plant cell wall-decomposing machinery underlies the functional diversity of forest fungi.</title>
        <authorList>
            <person name="Eastwood D.C."/>
            <person name="Floudas D."/>
            <person name="Binder M."/>
            <person name="Majcherczyk A."/>
            <person name="Schneider P."/>
            <person name="Aerts A."/>
            <person name="Asiegbu F.O."/>
            <person name="Baker S.E."/>
            <person name="Barry K."/>
            <person name="Bendiksby M."/>
            <person name="Blumentritt M."/>
            <person name="Coutinho P.M."/>
            <person name="Cullen D."/>
            <person name="de Vries R.P."/>
            <person name="Gathman A."/>
            <person name="Goodell B."/>
            <person name="Henrissat B."/>
            <person name="Ihrmark K."/>
            <person name="Kauserud H."/>
            <person name="Kohler A."/>
            <person name="LaButti K."/>
            <person name="Lapidus A."/>
            <person name="Lavin J.L."/>
            <person name="Lee Y.-H."/>
            <person name="Lindquist E."/>
            <person name="Lilly W."/>
            <person name="Lucas S."/>
            <person name="Morin E."/>
            <person name="Murat C."/>
            <person name="Oguiza J.A."/>
            <person name="Park J."/>
            <person name="Pisabarro A.G."/>
            <person name="Riley R."/>
            <person name="Rosling A."/>
            <person name="Salamov A."/>
            <person name="Schmidt O."/>
            <person name="Schmutz J."/>
            <person name="Skrede I."/>
            <person name="Stenlid J."/>
            <person name="Wiebenga A."/>
            <person name="Xie X."/>
            <person name="Kuees U."/>
            <person name="Hibbett D.S."/>
            <person name="Hoffmeister D."/>
            <person name="Hoegberg N."/>
            <person name="Martin F."/>
            <person name="Grigoriev I.V."/>
            <person name="Watkinson S.C."/>
        </authorList>
    </citation>
    <scope>NUCLEOTIDE SEQUENCE [LARGE SCALE GENOMIC DNA]</scope>
    <source>
        <strain evidence="3">strain S7.3</strain>
    </source>
</reference>
<feature type="compositionally biased region" description="Basic and acidic residues" evidence="1">
    <location>
        <begin position="50"/>
        <end position="91"/>
    </location>
</feature>
<protein>
    <submittedName>
        <fullName evidence="2">Uncharacterized protein</fullName>
    </submittedName>
</protein>
<dbReference type="HOGENOM" id="CLU_586836_0_0_1"/>
<proteinExistence type="predicted"/>
<feature type="region of interest" description="Disordered" evidence="1">
    <location>
        <begin position="50"/>
        <end position="104"/>
    </location>
</feature>